<reference evidence="2" key="1">
    <citation type="submission" date="2023-07" db="EMBL/GenBank/DDBJ databases">
        <authorList>
            <consortium name="CYATHOMIX"/>
        </authorList>
    </citation>
    <scope>NUCLEOTIDE SEQUENCE</scope>
    <source>
        <strain evidence="2">N/A</strain>
    </source>
</reference>
<sequence>MAFGWYHTRRRWRFYCSVLLILSVVVFFSLTIFIQHDMKDFENLGNFDSLQDIQEFINMVNSTYNAVRIQERITLEDGSHIVVADMLLDDSDPEHKNVNALRVIETLEVEDGVHSAFRLILPSELSKRNIDTSRWKVDHSYIQPNTYYHICAETIFYSEALRFSRDSEANVLLLGLGGGIMDCFLHYHFPKINITVVEISAQMVYVAYKWFNFEQDNYHHLVIADGVEFVKQQALKGVHYNAIILDACYSKSSHKILCPTDAFLKRSSIRYLSNLISDRGVIVINAVPGTITASEECELLMESFSEFFHYCDTRNTTGENEVVYCMHQPPVFQKHIDLLSVMKNSV</sequence>
<dbReference type="InterPro" id="IPR029063">
    <property type="entry name" value="SAM-dependent_MTases_sf"/>
</dbReference>
<gene>
    <name evidence="2" type="ORF">CYNAS_LOCUS15127</name>
</gene>
<keyword evidence="3" id="KW-1185">Reference proteome</keyword>
<evidence type="ECO:0000313" key="3">
    <source>
        <dbReference type="Proteomes" id="UP001176961"/>
    </source>
</evidence>
<evidence type="ECO:0000256" key="1">
    <source>
        <dbReference type="SAM" id="Phobius"/>
    </source>
</evidence>
<evidence type="ECO:0000313" key="2">
    <source>
        <dbReference type="EMBL" id="CAJ0603144.1"/>
    </source>
</evidence>
<comment type="caution">
    <text evidence="2">The sequence shown here is derived from an EMBL/GenBank/DDBJ whole genome shotgun (WGS) entry which is preliminary data.</text>
</comment>
<dbReference type="Gene3D" id="3.40.50.150">
    <property type="entry name" value="Vaccinia Virus protein VP39"/>
    <property type="match status" value="1"/>
</dbReference>
<feature type="transmembrane region" description="Helical" evidence="1">
    <location>
        <begin position="12"/>
        <end position="34"/>
    </location>
</feature>
<dbReference type="AlphaFoldDB" id="A0AA36H336"/>
<keyword evidence="1" id="KW-0472">Membrane</keyword>
<keyword evidence="1" id="KW-1133">Transmembrane helix</keyword>
<proteinExistence type="predicted"/>
<name>A0AA36H336_CYLNA</name>
<keyword evidence="1" id="KW-0812">Transmembrane</keyword>
<organism evidence="2 3">
    <name type="scientific">Cylicocyclus nassatus</name>
    <name type="common">Nematode worm</name>
    <dbReference type="NCBI Taxonomy" id="53992"/>
    <lineage>
        <taxon>Eukaryota</taxon>
        <taxon>Metazoa</taxon>
        <taxon>Ecdysozoa</taxon>
        <taxon>Nematoda</taxon>
        <taxon>Chromadorea</taxon>
        <taxon>Rhabditida</taxon>
        <taxon>Rhabditina</taxon>
        <taxon>Rhabditomorpha</taxon>
        <taxon>Strongyloidea</taxon>
        <taxon>Strongylidae</taxon>
        <taxon>Cylicocyclus</taxon>
    </lineage>
</organism>
<dbReference type="EMBL" id="CATQJL010000305">
    <property type="protein sequence ID" value="CAJ0603144.1"/>
    <property type="molecule type" value="Genomic_DNA"/>
</dbReference>
<protein>
    <submittedName>
        <fullName evidence="2">Uncharacterized protein</fullName>
    </submittedName>
</protein>
<dbReference type="SUPFAM" id="SSF53335">
    <property type="entry name" value="S-adenosyl-L-methionine-dependent methyltransferases"/>
    <property type="match status" value="1"/>
</dbReference>
<dbReference type="Proteomes" id="UP001176961">
    <property type="component" value="Unassembled WGS sequence"/>
</dbReference>
<accession>A0AA36H336</accession>